<protein>
    <recommendedName>
        <fullName evidence="8">Probable manganese-dependent inorganic pyrophosphatase</fullName>
        <ecNumber evidence="8">3.6.1.1</ecNumber>
    </recommendedName>
    <alternativeName>
        <fullName evidence="8">Pyrophosphate phospho-hydrolase</fullName>
        <shortName evidence="8">PPase</shortName>
    </alternativeName>
</protein>
<feature type="binding site" evidence="8">
    <location>
        <position position="15"/>
    </location>
    <ligand>
        <name>Mn(2+)</name>
        <dbReference type="ChEBI" id="CHEBI:29035"/>
        <label>2</label>
    </ligand>
</feature>
<dbReference type="AlphaFoldDB" id="A0A061CCA7"/>
<feature type="binding site" evidence="8">
    <location>
        <position position="9"/>
    </location>
    <ligand>
        <name>Mn(2+)</name>
        <dbReference type="ChEBI" id="CHEBI:29035"/>
        <label>1</label>
    </ligand>
</feature>
<dbReference type="Pfam" id="PF01368">
    <property type="entry name" value="DHH"/>
    <property type="match status" value="1"/>
</dbReference>
<feature type="binding site" evidence="8">
    <location>
        <position position="97"/>
    </location>
    <ligand>
        <name>Mn(2+)</name>
        <dbReference type="ChEBI" id="CHEBI:29035"/>
        <label>2</label>
    </ligand>
</feature>
<feature type="binding site" evidence="8">
    <location>
        <position position="75"/>
    </location>
    <ligand>
        <name>Mn(2+)</name>
        <dbReference type="ChEBI" id="CHEBI:29035"/>
        <label>1</label>
    </ligand>
</feature>
<gene>
    <name evidence="8" type="primary">ppaC</name>
    <name evidence="10" type="ORF">DQL93_06470</name>
    <name evidence="11" type="ORF">LOB85_09335</name>
</gene>
<dbReference type="Gene3D" id="3.90.1640.10">
    <property type="entry name" value="inorganic pyrophosphatase (n-terminal core)"/>
    <property type="match status" value="1"/>
</dbReference>
<evidence type="ECO:0000256" key="4">
    <source>
        <dbReference type="ARBA" id="ARBA00022723"/>
    </source>
</evidence>
<comment type="cofactor">
    <cofactor evidence="8">
        <name>Mn(2+)</name>
        <dbReference type="ChEBI" id="CHEBI:29035"/>
    </cofactor>
    <text evidence="8">Binds 2 manganese ions per subunit.</text>
</comment>
<dbReference type="InterPro" id="IPR051319">
    <property type="entry name" value="Oligoribo/pAp-PDE_c-di-AMP_PDE"/>
</dbReference>
<proteinExistence type="inferred from homology"/>
<evidence type="ECO:0000256" key="3">
    <source>
        <dbReference type="ARBA" id="ARBA00022490"/>
    </source>
</evidence>
<evidence type="ECO:0000313" key="10">
    <source>
        <dbReference type="EMBL" id="AZA16206.1"/>
    </source>
</evidence>
<feature type="binding site" evidence="8">
    <location>
        <position position="75"/>
    </location>
    <ligand>
        <name>Mn(2+)</name>
        <dbReference type="ChEBI" id="CHEBI:29035"/>
        <label>2</label>
    </ligand>
</feature>
<dbReference type="RefSeq" id="WP_003615025.1">
    <property type="nucleotide sequence ID" value="NZ_BJLO01000072.1"/>
</dbReference>
<dbReference type="FunFam" id="3.10.310.20:FF:000001">
    <property type="entry name" value="Probable manganese-dependent inorganic pyrophosphatase"/>
    <property type="match status" value="1"/>
</dbReference>
<keyword evidence="3 8" id="KW-0963">Cytoplasm</keyword>
<dbReference type="InterPro" id="IPR038222">
    <property type="entry name" value="DHHA2_dom_sf"/>
</dbReference>
<keyword evidence="5 8" id="KW-0378">Hydrolase</keyword>
<comment type="similarity">
    <text evidence="2 8">Belongs to the PPase class C family.</text>
</comment>
<evidence type="ECO:0000256" key="5">
    <source>
        <dbReference type="ARBA" id="ARBA00022801"/>
    </source>
</evidence>
<dbReference type="PANTHER" id="PTHR47618:SF1">
    <property type="entry name" value="BIFUNCTIONAL OLIGORIBONUCLEASE AND PAP PHOSPHATASE NRNA"/>
    <property type="match status" value="1"/>
</dbReference>
<keyword evidence="4 8" id="KW-0479">Metal-binding</keyword>
<dbReference type="SMART" id="SM01131">
    <property type="entry name" value="DHHA2"/>
    <property type="match status" value="1"/>
</dbReference>
<dbReference type="Pfam" id="PF02833">
    <property type="entry name" value="DHHA2"/>
    <property type="match status" value="1"/>
</dbReference>
<evidence type="ECO:0000259" key="9">
    <source>
        <dbReference type="SMART" id="SM01131"/>
    </source>
</evidence>
<dbReference type="GO" id="GO:0005737">
    <property type="term" value="C:cytoplasm"/>
    <property type="evidence" value="ECO:0007669"/>
    <property type="project" value="UniProtKB-SubCell"/>
</dbReference>
<dbReference type="Gene3D" id="3.10.310.20">
    <property type="entry name" value="DHHA2 domain"/>
    <property type="match status" value="1"/>
</dbReference>
<evidence type="ECO:0000256" key="1">
    <source>
        <dbReference type="ARBA" id="ARBA00004496"/>
    </source>
</evidence>
<evidence type="ECO:0000256" key="8">
    <source>
        <dbReference type="HAMAP-Rule" id="MF_00207"/>
    </source>
</evidence>
<dbReference type="OrthoDB" id="9766150at2"/>
<comment type="catalytic activity">
    <reaction evidence="7 8">
        <text>diphosphate + H2O = 2 phosphate + H(+)</text>
        <dbReference type="Rhea" id="RHEA:24576"/>
        <dbReference type="ChEBI" id="CHEBI:15377"/>
        <dbReference type="ChEBI" id="CHEBI:15378"/>
        <dbReference type="ChEBI" id="CHEBI:33019"/>
        <dbReference type="ChEBI" id="CHEBI:43474"/>
        <dbReference type="EC" id="3.6.1.1"/>
    </reaction>
</comment>
<dbReference type="EMBL" id="CP031023">
    <property type="protein sequence ID" value="AZA16206.1"/>
    <property type="molecule type" value="Genomic_DNA"/>
</dbReference>
<evidence type="ECO:0000313" key="11">
    <source>
        <dbReference type="EMBL" id="MCD5564288.1"/>
    </source>
</evidence>
<comment type="subcellular location">
    <subcellularLocation>
        <location evidence="1 8">Cytoplasm</location>
    </subcellularLocation>
</comment>
<organism evidence="10">
    <name type="scientific">Lactobacillus delbrueckii subsp. lactis</name>
    <dbReference type="NCBI Taxonomy" id="29397"/>
    <lineage>
        <taxon>Bacteria</taxon>
        <taxon>Bacillati</taxon>
        <taxon>Bacillota</taxon>
        <taxon>Bacilli</taxon>
        <taxon>Lactobacillales</taxon>
        <taxon>Lactobacillaceae</taxon>
        <taxon>Lactobacillus</taxon>
    </lineage>
</organism>
<dbReference type="Proteomes" id="UP001200334">
    <property type="component" value="Unassembled WGS sequence"/>
</dbReference>
<dbReference type="InterPro" id="IPR001667">
    <property type="entry name" value="DDH_dom"/>
</dbReference>
<feature type="domain" description="DHHA2" evidence="9">
    <location>
        <begin position="181"/>
        <end position="309"/>
    </location>
</feature>
<sequence length="311" mass="34270">MEKELIFGHRNPDTDAIGTAIAYSYFQNQHGYNTEAVALGEANDETSFALKKFGFEAPRVVKTVANEVKAIMLVDHNEPQQSVEDRDQVKVTHVIDHHRISNFATIDPLFYRAEPVGCTSTVLWEMFKEQNMEIPTNIAGIMLSAIISDTLLLKSPTTTDIDKEAVEDLAKIAGVDYKEYGLELLKAGTNIAAKSVEELIDLDAKSFELGSKTARIAQVNVVDVPEALERKDAFLAAMEKDAKANGYDLFMLVITNVLDSDSEVLFIGDDESKSAFAKAFGKELVDSEAHLPGVVSRKKQIVPPLTRAFEA</sequence>
<dbReference type="EC" id="3.6.1.1" evidence="8"/>
<feature type="binding site" evidence="8">
    <location>
        <position position="13"/>
    </location>
    <ligand>
        <name>Mn(2+)</name>
        <dbReference type="ChEBI" id="CHEBI:29035"/>
        <label>1</label>
    </ligand>
</feature>
<dbReference type="InterPro" id="IPR038763">
    <property type="entry name" value="DHH_sf"/>
</dbReference>
<dbReference type="SUPFAM" id="SSF64182">
    <property type="entry name" value="DHH phosphoesterases"/>
    <property type="match status" value="1"/>
</dbReference>
<evidence type="ECO:0000256" key="7">
    <source>
        <dbReference type="ARBA" id="ARBA00047820"/>
    </source>
</evidence>
<dbReference type="NCBIfam" id="NF003877">
    <property type="entry name" value="PRK05427.1"/>
    <property type="match status" value="1"/>
</dbReference>
<dbReference type="EMBL" id="JAJNUY010000062">
    <property type="protein sequence ID" value="MCD5564288.1"/>
    <property type="molecule type" value="Genomic_DNA"/>
</dbReference>
<keyword evidence="6 8" id="KW-0464">Manganese</keyword>
<dbReference type="FunFam" id="3.90.1640.10:FF:000001">
    <property type="entry name" value="Probable manganese-dependent inorganic pyrophosphatase"/>
    <property type="match status" value="1"/>
</dbReference>
<dbReference type="PANTHER" id="PTHR47618">
    <property type="entry name" value="BIFUNCTIONAL OLIGORIBONUCLEASE AND PAP PHOSPHATASE NRNA"/>
    <property type="match status" value="1"/>
</dbReference>
<evidence type="ECO:0000256" key="2">
    <source>
        <dbReference type="ARBA" id="ARBA00007350"/>
    </source>
</evidence>
<evidence type="ECO:0000256" key="6">
    <source>
        <dbReference type="ARBA" id="ARBA00023211"/>
    </source>
</evidence>
<dbReference type="GO" id="GO:0004427">
    <property type="term" value="F:inorganic diphosphate phosphatase activity"/>
    <property type="evidence" value="ECO:0007669"/>
    <property type="project" value="UniProtKB-UniRule"/>
</dbReference>
<accession>A0A061CCA7</accession>
<feature type="binding site" evidence="8">
    <location>
        <position position="149"/>
    </location>
    <ligand>
        <name>Mn(2+)</name>
        <dbReference type="ChEBI" id="CHEBI:29035"/>
        <label>2</label>
    </ligand>
</feature>
<dbReference type="InterPro" id="IPR022934">
    <property type="entry name" value="Mn-dep_inorganic_PyrPase"/>
</dbReference>
<dbReference type="InterPro" id="IPR004097">
    <property type="entry name" value="DHHA2"/>
</dbReference>
<evidence type="ECO:0000313" key="12">
    <source>
        <dbReference type="Proteomes" id="UP001200334"/>
    </source>
</evidence>
<reference evidence="11 12" key="2">
    <citation type="submission" date="2021-12" db="EMBL/GenBank/DDBJ databases">
        <title>Antimicrobial susceptibility of Lactobacillus delbrueckii subsp. lactis obtained from milk products and other habitats.</title>
        <authorList>
            <person name="Shani N."/>
        </authorList>
    </citation>
    <scope>NUCLEOTIDE SEQUENCE [LARGE SCALE GENOMIC DNA]</scope>
    <source>
        <strain evidence="11 12">FAM 21755</strain>
    </source>
</reference>
<name>A0A061CCA7_LACDL</name>
<reference evidence="10" key="1">
    <citation type="submission" date="2018-07" db="EMBL/GenBank/DDBJ databases">
        <authorList>
            <person name="Somerville V."/>
        </authorList>
    </citation>
    <scope>NUCLEOTIDE SEQUENCE</scope>
    <source>
        <strain evidence="10">NWC_2_2</strain>
    </source>
</reference>
<dbReference type="GO" id="GO:0030145">
    <property type="term" value="F:manganese ion binding"/>
    <property type="evidence" value="ECO:0007669"/>
    <property type="project" value="UniProtKB-UniRule"/>
</dbReference>
<dbReference type="HAMAP" id="MF_00207">
    <property type="entry name" value="PPase_C"/>
    <property type="match status" value="1"/>
</dbReference>